<gene>
    <name evidence="1" type="ORF">MLD38_020257</name>
</gene>
<name>A0ACB9QCN6_9MYRT</name>
<accession>A0ACB9QCN6</accession>
<dbReference type="EMBL" id="CM042885">
    <property type="protein sequence ID" value="KAI4364126.1"/>
    <property type="molecule type" value="Genomic_DNA"/>
</dbReference>
<keyword evidence="2" id="KW-1185">Reference proteome</keyword>
<comment type="caution">
    <text evidence="1">The sequence shown here is derived from an EMBL/GenBank/DDBJ whole genome shotgun (WGS) entry which is preliminary data.</text>
</comment>
<protein>
    <submittedName>
        <fullName evidence="1">Uncharacterized protein</fullName>
    </submittedName>
</protein>
<sequence length="171" mass="18076">MAAAGKPSINLNEKIPSEDHLEALGSPDVVPNATAGDAPASLEAAPLAAAGCPTSDIGRRMRRAERFGMPVQLSEEEKRSSRAERFGTALGPNKSNVLGKSEEMKRKARAERFGTPVPSTPLDEEAKRKARGARFSTGLAADPQEEDKKKLRALRFSDIPKAAGAGKASVA</sequence>
<evidence type="ECO:0000313" key="2">
    <source>
        <dbReference type="Proteomes" id="UP001057402"/>
    </source>
</evidence>
<reference evidence="2" key="1">
    <citation type="journal article" date="2023" name="Front. Plant Sci.">
        <title>Chromosomal-level genome assembly of Melastoma candidum provides insights into trichome evolution.</title>
        <authorList>
            <person name="Zhong Y."/>
            <person name="Wu W."/>
            <person name="Sun C."/>
            <person name="Zou P."/>
            <person name="Liu Y."/>
            <person name="Dai S."/>
            <person name="Zhou R."/>
        </authorList>
    </citation>
    <scope>NUCLEOTIDE SEQUENCE [LARGE SCALE GENOMIC DNA]</scope>
</reference>
<organism evidence="1 2">
    <name type="scientific">Melastoma candidum</name>
    <dbReference type="NCBI Taxonomy" id="119954"/>
    <lineage>
        <taxon>Eukaryota</taxon>
        <taxon>Viridiplantae</taxon>
        <taxon>Streptophyta</taxon>
        <taxon>Embryophyta</taxon>
        <taxon>Tracheophyta</taxon>
        <taxon>Spermatophyta</taxon>
        <taxon>Magnoliopsida</taxon>
        <taxon>eudicotyledons</taxon>
        <taxon>Gunneridae</taxon>
        <taxon>Pentapetalae</taxon>
        <taxon>rosids</taxon>
        <taxon>malvids</taxon>
        <taxon>Myrtales</taxon>
        <taxon>Melastomataceae</taxon>
        <taxon>Melastomatoideae</taxon>
        <taxon>Melastomateae</taxon>
        <taxon>Melastoma</taxon>
    </lineage>
</organism>
<dbReference type="Proteomes" id="UP001057402">
    <property type="component" value="Chromosome 6"/>
</dbReference>
<proteinExistence type="predicted"/>
<evidence type="ECO:0000313" key="1">
    <source>
        <dbReference type="EMBL" id="KAI4364126.1"/>
    </source>
</evidence>